<dbReference type="Gene3D" id="3.30.70.80">
    <property type="entry name" value="Peptidase S8 propeptide/proteinase inhibitor I9"/>
    <property type="match status" value="1"/>
</dbReference>
<dbReference type="InterPro" id="IPR015500">
    <property type="entry name" value="Peptidase_S8_subtilisin-rel"/>
</dbReference>
<evidence type="ECO:0000256" key="3">
    <source>
        <dbReference type="ARBA" id="ARBA00022801"/>
    </source>
</evidence>
<keyword evidence="11" id="KW-1185">Reference proteome</keyword>
<dbReference type="InterPro" id="IPR036852">
    <property type="entry name" value="Peptidase_S8/S53_dom_sf"/>
</dbReference>
<dbReference type="InterPro" id="IPR034193">
    <property type="entry name" value="PCSK9_ProteinaseK-like"/>
</dbReference>
<dbReference type="PANTHER" id="PTHR43806">
    <property type="entry name" value="PEPTIDASE S8"/>
    <property type="match status" value="1"/>
</dbReference>
<evidence type="ECO:0000313" key="10">
    <source>
        <dbReference type="EMBL" id="ALG07020.1"/>
    </source>
</evidence>
<dbReference type="InterPro" id="IPR000209">
    <property type="entry name" value="Peptidase_S8/S53_dom"/>
</dbReference>
<feature type="domain" description="PKD" evidence="9">
    <location>
        <begin position="424"/>
        <end position="496"/>
    </location>
</feature>
<evidence type="ECO:0000256" key="5">
    <source>
        <dbReference type="PROSITE-ProRule" id="PRU01240"/>
    </source>
</evidence>
<evidence type="ECO:0000313" key="11">
    <source>
        <dbReference type="Proteomes" id="UP000063699"/>
    </source>
</evidence>
<dbReference type="GO" id="GO:0006508">
    <property type="term" value="P:proteolysis"/>
    <property type="evidence" value="ECO:0007669"/>
    <property type="project" value="UniProtKB-KW"/>
</dbReference>
<dbReference type="FunFam" id="3.40.50.200:FF:000014">
    <property type="entry name" value="Proteinase K"/>
    <property type="match status" value="1"/>
</dbReference>
<evidence type="ECO:0000256" key="2">
    <source>
        <dbReference type="ARBA" id="ARBA00022670"/>
    </source>
</evidence>
<dbReference type="SMART" id="SM00089">
    <property type="entry name" value="PKD"/>
    <property type="match status" value="2"/>
</dbReference>
<dbReference type="InterPro" id="IPR050131">
    <property type="entry name" value="Peptidase_S8_subtilisin-like"/>
</dbReference>
<gene>
    <name evidence="10" type="ORF">AOZ06_08840</name>
</gene>
<comment type="similarity">
    <text evidence="1 5 6">Belongs to the peptidase S8 family.</text>
</comment>
<dbReference type="InterPro" id="IPR023828">
    <property type="entry name" value="Peptidase_S8_Ser-AS"/>
</dbReference>
<keyword evidence="2 5" id="KW-0645">Protease</keyword>
<dbReference type="SUPFAM" id="SSF52743">
    <property type="entry name" value="Subtilisin-like"/>
    <property type="match status" value="1"/>
</dbReference>
<feature type="domain" description="PKD" evidence="9">
    <location>
        <begin position="511"/>
        <end position="575"/>
    </location>
</feature>
<feature type="compositionally biased region" description="Polar residues" evidence="7">
    <location>
        <begin position="479"/>
        <end position="489"/>
    </location>
</feature>
<accession>A0A0N9HU64</accession>
<evidence type="ECO:0000256" key="7">
    <source>
        <dbReference type="SAM" id="MobiDB-lite"/>
    </source>
</evidence>
<dbReference type="InterPro" id="IPR023827">
    <property type="entry name" value="Peptidase_S8_Asp-AS"/>
</dbReference>
<feature type="region of interest" description="Disordered" evidence="7">
    <location>
        <begin position="479"/>
        <end position="501"/>
    </location>
</feature>
<evidence type="ECO:0000259" key="9">
    <source>
        <dbReference type="PROSITE" id="PS50093"/>
    </source>
</evidence>
<protein>
    <recommendedName>
        <fullName evidence="9">PKD domain-containing protein</fullName>
    </recommendedName>
</protein>
<dbReference type="InterPro" id="IPR013783">
    <property type="entry name" value="Ig-like_fold"/>
</dbReference>
<reference evidence="10 11" key="1">
    <citation type="submission" date="2015-07" db="EMBL/GenBank/DDBJ databases">
        <title>Genome sequencing of Kibdelosporangium phytohabitans.</title>
        <authorList>
            <person name="Qin S."/>
            <person name="Xing K."/>
        </authorList>
    </citation>
    <scope>NUCLEOTIDE SEQUENCE [LARGE SCALE GENOMIC DNA]</scope>
    <source>
        <strain evidence="10 11">KLBMP1111</strain>
    </source>
</reference>
<evidence type="ECO:0000256" key="1">
    <source>
        <dbReference type="ARBA" id="ARBA00011073"/>
    </source>
</evidence>
<evidence type="ECO:0000256" key="4">
    <source>
        <dbReference type="ARBA" id="ARBA00022825"/>
    </source>
</evidence>
<proteinExistence type="inferred from homology"/>
<feature type="active site" description="Charge relay system" evidence="5">
    <location>
        <position position="198"/>
    </location>
</feature>
<dbReference type="SUPFAM" id="SSF49299">
    <property type="entry name" value="PKD domain"/>
    <property type="match status" value="2"/>
</dbReference>
<dbReference type="RefSeq" id="WP_054288991.1">
    <property type="nucleotide sequence ID" value="NZ_CP012752.1"/>
</dbReference>
<dbReference type="Pfam" id="PF00082">
    <property type="entry name" value="Peptidase_S8"/>
    <property type="match status" value="1"/>
</dbReference>
<dbReference type="PRINTS" id="PR00723">
    <property type="entry name" value="SUBTILISIN"/>
</dbReference>
<dbReference type="PROSITE" id="PS00138">
    <property type="entry name" value="SUBTILASE_SER"/>
    <property type="match status" value="1"/>
</dbReference>
<dbReference type="AlphaFoldDB" id="A0A0N9HU64"/>
<dbReference type="PROSITE" id="PS51892">
    <property type="entry name" value="SUBTILASE"/>
    <property type="match status" value="1"/>
</dbReference>
<keyword evidence="8" id="KW-0732">Signal</keyword>
<dbReference type="Gene3D" id="3.40.50.200">
    <property type="entry name" value="Peptidase S8/S53 domain"/>
    <property type="match status" value="1"/>
</dbReference>
<evidence type="ECO:0000256" key="6">
    <source>
        <dbReference type="RuleBase" id="RU003355"/>
    </source>
</evidence>
<dbReference type="InterPro" id="IPR035986">
    <property type="entry name" value="PKD_dom_sf"/>
</dbReference>
<dbReference type="PROSITE" id="PS00136">
    <property type="entry name" value="SUBTILASE_ASP"/>
    <property type="match status" value="1"/>
</dbReference>
<organism evidence="10 11">
    <name type="scientific">Kibdelosporangium phytohabitans</name>
    <dbReference type="NCBI Taxonomy" id="860235"/>
    <lineage>
        <taxon>Bacteria</taxon>
        <taxon>Bacillati</taxon>
        <taxon>Actinomycetota</taxon>
        <taxon>Actinomycetes</taxon>
        <taxon>Pseudonocardiales</taxon>
        <taxon>Pseudonocardiaceae</taxon>
        <taxon>Kibdelosporangium</taxon>
    </lineage>
</organism>
<evidence type="ECO:0000256" key="8">
    <source>
        <dbReference type="SAM" id="SignalP"/>
    </source>
</evidence>
<feature type="compositionally biased region" description="Basic and acidic residues" evidence="7">
    <location>
        <begin position="137"/>
        <end position="147"/>
    </location>
</feature>
<dbReference type="CDD" id="cd04077">
    <property type="entry name" value="Peptidases_S8_PCSK9_ProteinaseK_like"/>
    <property type="match status" value="1"/>
</dbReference>
<dbReference type="PANTHER" id="PTHR43806:SF11">
    <property type="entry name" value="CEREVISIN-RELATED"/>
    <property type="match status" value="1"/>
</dbReference>
<dbReference type="PROSITE" id="PS50093">
    <property type="entry name" value="PKD"/>
    <property type="match status" value="2"/>
</dbReference>
<dbReference type="InterPro" id="IPR000601">
    <property type="entry name" value="PKD_dom"/>
</dbReference>
<dbReference type="GO" id="GO:0004252">
    <property type="term" value="F:serine-type endopeptidase activity"/>
    <property type="evidence" value="ECO:0007669"/>
    <property type="project" value="UniProtKB-UniRule"/>
</dbReference>
<dbReference type="PROSITE" id="PS00137">
    <property type="entry name" value="SUBTILASE_HIS"/>
    <property type="match status" value="1"/>
</dbReference>
<dbReference type="OrthoDB" id="9766923at2"/>
<dbReference type="Pfam" id="PF18911">
    <property type="entry name" value="PKD_4"/>
    <property type="match status" value="2"/>
</dbReference>
<dbReference type="GO" id="GO:0005975">
    <property type="term" value="P:carbohydrate metabolic process"/>
    <property type="evidence" value="ECO:0007669"/>
    <property type="project" value="UniProtKB-ARBA"/>
</dbReference>
<keyword evidence="3 5" id="KW-0378">Hydrolase</keyword>
<feature type="active site" description="Charge relay system" evidence="5">
    <location>
        <position position="165"/>
    </location>
</feature>
<name>A0A0N9HU64_9PSEU</name>
<dbReference type="Gene3D" id="2.60.40.10">
    <property type="entry name" value="Immunoglobulins"/>
    <property type="match status" value="2"/>
</dbReference>
<dbReference type="GO" id="GO:0005615">
    <property type="term" value="C:extracellular space"/>
    <property type="evidence" value="ECO:0007669"/>
    <property type="project" value="TreeGrafter"/>
</dbReference>
<feature type="active site" description="Charge relay system" evidence="5">
    <location>
        <position position="351"/>
    </location>
</feature>
<feature type="signal peptide" evidence="8">
    <location>
        <begin position="1"/>
        <end position="29"/>
    </location>
</feature>
<dbReference type="InterPro" id="IPR037045">
    <property type="entry name" value="S8pro/Inhibitor_I9_sf"/>
</dbReference>
<dbReference type="KEGG" id="kphy:AOZ06_08840"/>
<feature type="chain" id="PRO_5006035503" description="PKD domain-containing protein" evidence="8">
    <location>
        <begin position="30"/>
        <end position="588"/>
    </location>
</feature>
<dbReference type="InterPro" id="IPR022398">
    <property type="entry name" value="Peptidase_S8_His-AS"/>
</dbReference>
<dbReference type="Proteomes" id="UP000063699">
    <property type="component" value="Chromosome"/>
</dbReference>
<dbReference type="EMBL" id="CP012752">
    <property type="protein sequence ID" value="ALG07020.1"/>
    <property type="molecule type" value="Genomic_DNA"/>
</dbReference>
<dbReference type="CDD" id="cd00146">
    <property type="entry name" value="PKD"/>
    <property type="match status" value="2"/>
</dbReference>
<dbReference type="STRING" id="860235.AOZ06_08840"/>
<feature type="region of interest" description="Disordered" evidence="7">
    <location>
        <begin position="117"/>
        <end position="151"/>
    </location>
</feature>
<keyword evidence="4 5" id="KW-0720">Serine protease</keyword>
<dbReference type="InterPro" id="IPR022409">
    <property type="entry name" value="PKD/Chitinase_dom"/>
</dbReference>
<sequence>MGTWKRRFLASVLAATAGLVLGTANTAVAEPEGVVVDKTTNPVAGTYLVTYKPETAARASVQQTAQSLTDRFGGNVDAVLSKTMSGFVVTGLSDRAARRLAADPRVAEVRQSGTARIGTSALGPGGTQKDPQNWGIDRIDQRDRPLDRSYTYPNDGAGVTAYIVDTGINYSHNEFGGRAKAGVDFVNANDGGKDCHGHGSHVAGIVGGSTRGVAKKVDLVAVRILKCDGFGLDTDVNKAAEWIAQNAKKPAVVNMSIYTDDPDVAVSAIRGSINSGVQWALINGNNGGNVCSYGPGGQMTEGVTTGSTTSSDGKRSDSNYGTCMDVWAPGDSINSAWYNGNSSYNTIGGTSMAAPHVAGAMALRLHDEPGSTPAQLEKWIVDNASQGKLSGIGSSPNKLLYIPNTGTPPDGPVARFTASCPSNGLKCSFDGSTSSGTISSYKWAFGDNTADGDGKTVDHTYGTKGTYTVKLTVTDNAGKSNTAEQQVNVGSSGGGQPPTSSFTVNCQSSAKCAFDGNGSRDPDGQISSYAWDFGDGTTGNGATTSHTYPAKSATYTAKLTVTDNSGNSATSQRSVQCWGFGSGQAFCF</sequence>